<evidence type="ECO:0000313" key="1">
    <source>
        <dbReference type="EMBL" id="AWW31306.1"/>
    </source>
</evidence>
<dbReference type="AlphaFoldDB" id="A0A2Z4IL58"/>
<sequence>MRLILVFTMGFLMLLVFSNLSKKTAQIIIISDISFPSVPQLFGLIQNQRSILTIPWGCGVAPYLISNHKL</sequence>
<gene>
    <name evidence="1" type="ORF">DN752_14875</name>
</gene>
<accession>A0A2Z4IL58</accession>
<organism evidence="1 2">
    <name type="scientific">Echinicola strongylocentroti</name>
    <dbReference type="NCBI Taxonomy" id="1795355"/>
    <lineage>
        <taxon>Bacteria</taxon>
        <taxon>Pseudomonadati</taxon>
        <taxon>Bacteroidota</taxon>
        <taxon>Cytophagia</taxon>
        <taxon>Cytophagales</taxon>
        <taxon>Cyclobacteriaceae</taxon>
        <taxon>Echinicola</taxon>
    </lineage>
</organism>
<dbReference type="EMBL" id="CP030041">
    <property type="protein sequence ID" value="AWW31306.1"/>
    <property type="molecule type" value="Genomic_DNA"/>
</dbReference>
<keyword evidence="2" id="KW-1185">Reference proteome</keyword>
<reference evidence="1 2" key="1">
    <citation type="submission" date="2018-06" db="EMBL/GenBank/DDBJ databases">
        <title>Echinicola strongylocentroti sp. nov., isolated from a sea urchin Strongylocentrotus intermedius.</title>
        <authorList>
            <person name="Bae S.S."/>
        </authorList>
    </citation>
    <scope>NUCLEOTIDE SEQUENCE [LARGE SCALE GENOMIC DNA]</scope>
    <source>
        <strain evidence="1 2">MEBiC08714</strain>
    </source>
</reference>
<name>A0A2Z4IL58_9BACT</name>
<proteinExistence type="predicted"/>
<dbReference type="KEGG" id="est:DN752_14875"/>
<dbReference type="Proteomes" id="UP000248688">
    <property type="component" value="Chromosome"/>
</dbReference>
<protein>
    <submittedName>
        <fullName evidence="1">Uncharacterized protein</fullName>
    </submittedName>
</protein>
<evidence type="ECO:0000313" key="2">
    <source>
        <dbReference type="Proteomes" id="UP000248688"/>
    </source>
</evidence>